<accession>A0AAX6MLX3</accession>
<dbReference type="AlphaFoldDB" id="A0AAX6MLX3"/>
<name>A0AAX6MLX3_9PEZI</name>
<comment type="caution">
    <text evidence="1">The sequence shown here is derived from an EMBL/GenBank/DDBJ whole genome shotgun (WGS) entry which is preliminary data.</text>
</comment>
<sequence length="553" mass="64179">MQNKPKTFLDLPAGLRQRILLDAGIVCGINISYGKKASILHPEYPHIAKNIRFTYNVIQTCKAIYEQVKSLIFANNGVVIGNEQLDSALEFLRKLSPQHCSSLTKLFVRLHVHPERYPQGHVNLSQEHIAAWQDAAKHILSHATPGKLELYLVCDTAEEDSEATSAVLQPLLDFPGVLAECELRLLSERKKHITDLAEELALRIKGIDPNLRKGPFPFMRLPTEIRRQVLRYTDLVVPSNQVQWSPNKGFHICRWGNCIHEECRPYYLCDKCRPLHCMLQTYRLAEFLGNFCRRVCSGYSPRCQCWETPQALMFVNRTMYQDACDVFYRYNRIIIHPRVLQGHHVTHSTGEGDQCPTSLPVSQFILRYKWPGILSRLRCLEIVFQPINPAAYPEEPDQLYPDWSNAIDLLKTHVNVTNLTIIVHMAFWRSANFRSEYFSERMTSSNNNNEVAFQVHKRLLEPLRVLKDMKRFYVHLEWPWHWSSKANMAPNRCLGRCGFCTSCRATKIESWLERSVMGDEYNSDVIGKLTQTPSYWLVKDWKNFISWDFSGNY</sequence>
<proteinExistence type="predicted"/>
<dbReference type="EMBL" id="JBANMG010000005">
    <property type="protein sequence ID" value="KAK6953638.1"/>
    <property type="molecule type" value="Genomic_DNA"/>
</dbReference>
<gene>
    <name evidence="1" type="ORF">Daesc_005943</name>
</gene>
<dbReference type="Proteomes" id="UP001369815">
    <property type="component" value="Unassembled WGS sequence"/>
</dbReference>
<reference evidence="1 2" key="1">
    <citation type="journal article" date="2024" name="Front Chem Biol">
        <title>Unveiling the potential of Daldinia eschscholtzii MFLUCC 19-0629 through bioactivity and bioinformatics studies for enhanced sustainable agriculture production.</title>
        <authorList>
            <person name="Brooks S."/>
            <person name="Weaver J.A."/>
            <person name="Klomchit A."/>
            <person name="Alharthi S.A."/>
            <person name="Onlamun T."/>
            <person name="Nurani R."/>
            <person name="Vong T.K."/>
            <person name="Alberti F."/>
            <person name="Greco C."/>
        </authorList>
    </citation>
    <scope>NUCLEOTIDE SEQUENCE [LARGE SCALE GENOMIC DNA]</scope>
    <source>
        <strain evidence="1">MFLUCC 19-0629</strain>
    </source>
</reference>
<evidence type="ECO:0000313" key="2">
    <source>
        <dbReference type="Proteomes" id="UP001369815"/>
    </source>
</evidence>
<dbReference type="InterPro" id="IPR038883">
    <property type="entry name" value="AN11006-like"/>
</dbReference>
<evidence type="ECO:0000313" key="1">
    <source>
        <dbReference type="EMBL" id="KAK6953638.1"/>
    </source>
</evidence>
<protein>
    <submittedName>
        <fullName evidence="1">Uncharacterized protein</fullName>
    </submittedName>
</protein>
<dbReference type="PANTHER" id="PTHR42085">
    <property type="entry name" value="F-BOX DOMAIN-CONTAINING PROTEIN"/>
    <property type="match status" value="1"/>
</dbReference>
<organism evidence="1 2">
    <name type="scientific">Daldinia eschscholtzii</name>
    <dbReference type="NCBI Taxonomy" id="292717"/>
    <lineage>
        <taxon>Eukaryota</taxon>
        <taxon>Fungi</taxon>
        <taxon>Dikarya</taxon>
        <taxon>Ascomycota</taxon>
        <taxon>Pezizomycotina</taxon>
        <taxon>Sordariomycetes</taxon>
        <taxon>Xylariomycetidae</taxon>
        <taxon>Xylariales</taxon>
        <taxon>Hypoxylaceae</taxon>
        <taxon>Daldinia</taxon>
    </lineage>
</organism>
<keyword evidence="2" id="KW-1185">Reference proteome</keyword>
<dbReference type="PANTHER" id="PTHR42085:SF2">
    <property type="entry name" value="F-BOX DOMAIN-CONTAINING PROTEIN"/>
    <property type="match status" value="1"/>
</dbReference>